<organism evidence="5 6">
    <name type="scientific">Polarella glacialis</name>
    <name type="common">Dinoflagellate</name>
    <dbReference type="NCBI Taxonomy" id="89957"/>
    <lineage>
        <taxon>Eukaryota</taxon>
        <taxon>Sar</taxon>
        <taxon>Alveolata</taxon>
        <taxon>Dinophyceae</taxon>
        <taxon>Suessiales</taxon>
        <taxon>Suessiaceae</taxon>
        <taxon>Polarella</taxon>
    </lineage>
</organism>
<dbReference type="Proteomes" id="UP000654075">
    <property type="component" value="Unassembled WGS sequence"/>
</dbReference>
<evidence type="ECO:0000313" key="5">
    <source>
        <dbReference type="EMBL" id="CAE8623705.1"/>
    </source>
</evidence>
<feature type="signal peptide" evidence="3">
    <location>
        <begin position="1"/>
        <end position="24"/>
    </location>
</feature>
<keyword evidence="3" id="KW-0732">Signal</keyword>
<evidence type="ECO:0000259" key="4">
    <source>
        <dbReference type="PROSITE" id="PS50958"/>
    </source>
</evidence>
<evidence type="ECO:0000256" key="2">
    <source>
        <dbReference type="SAM" id="MobiDB-lite"/>
    </source>
</evidence>
<dbReference type="PROSITE" id="PS00524">
    <property type="entry name" value="SMB_1"/>
    <property type="match status" value="1"/>
</dbReference>
<evidence type="ECO:0000256" key="3">
    <source>
        <dbReference type="SAM" id="SignalP"/>
    </source>
</evidence>
<dbReference type="SUPFAM" id="SSF90188">
    <property type="entry name" value="Somatomedin B domain"/>
    <property type="match status" value="1"/>
</dbReference>
<feature type="chain" id="PRO_5032822334" description="SMB domain-containing protein" evidence="3">
    <location>
        <begin position="25"/>
        <end position="372"/>
    </location>
</feature>
<keyword evidence="6" id="KW-1185">Reference proteome</keyword>
<feature type="region of interest" description="Disordered" evidence="2">
    <location>
        <begin position="168"/>
        <end position="189"/>
    </location>
</feature>
<proteinExistence type="predicted"/>
<name>A0A813GM16_POLGL</name>
<accession>A0A813GM16</accession>
<dbReference type="EMBL" id="CAJNNV010028222">
    <property type="protein sequence ID" value="CAE8623705.1"/>
    <property type="molecule type" value="Genomic_DNA"/>
</dbReference>
<sequence>MSLGPTARLAILGVACLALALASAQDGDVANSWLGVDDECVGDGSCALSALQRHVQTESSPYPTFGLAEPTTKDYVSLDVQDLGNDELQRLIDQAQDQLQLRGAPLVDSSTEEVGEMLGSEMSDSSMPSCSSYGCQTDYKPWMLCQCNEACGKHSSCCGDYVSQCAAPAPPPPGPPAPPRTGRYKNWEAKGGGAPTDDGSCALRDFSGGPQSAVCFCQLTGNAGCADQKCACPQGCNTKQVAWGSAETVTFKNKARATGCWPSTVLLTSPRNFFSTCSDLKSHCADGAALVIETLLRDSWRMYQTKVGRSSLNQCFHSSKTASVKYLHLQSFCAGGQFHGMPTNNHVVGSCVTMSSEGQAPSLAKQLLAIIQ</sequence>
<evidence type="ECO:0000256" key="1">
    <source>
        <dbReference type="ARBA" id="ARBA00023157"/>
    </source>
</evidence>
<dbReference type="Pfam" id="PF01033">
    <property type="entry name" value="Somatomedin_B"/>
    <property type="match status" value="1"/>
</dbReference>
<reference evidence="5" key="1">
    <citation type="submission" date="2021-02" db="EMBL/GenBank/DDBJ databases">
        <authorList>
            <person name="Dougan E. K."/>
            <person name="Rhodes N."/>
            <person name="Thang M."/>
            <person name="Chan C."/>
        </authorList>
    </citation>
    <scope>NUCLEOTIDE SEQUENCE</scope>
</reference>
<protein>
    <recommendedName>
        <fullName evidence="4">SMB domain-containing protein</fullName>
    </recommendedName>
</protein>
<dbReference type="AlphaFoldDB" id="A0A813GM16"/>
<gene>
    <name evidence="5" type="ORF">PGLA1383_LOCUS40943</name>
</gene>
<dbReference type="InterPro" id="IPR036024">
    <property type="entry name" value="Somatomedin_B-like_dom_sf"/>
</dbReference>
<dbReference type="Gene3D" id="4.10.410.20">
    <property type="match status" value="1"/>
</dbReference>
<dbReference type="PROSITE" id="PS50958">
    <property type="entry name" value="SMB_2"/>
    <property type="match status" value="1"/>
</dbReference>
<dbReference type="InterPro" id="IPR001212">
    <property type="entry name" value="Somatomedin_B_dom"/>
</dbReference>
<feature type="compositionally biased region" description="Pro residues" evidence="2">
    <location>
        <begin position="168"/>
        <end position="179"/>
    </location>
</feature>
<feature type="domain" description="SMB" evidence="4">
    <location>
        <begin position="126"/>
        <end position="169"/>
    </location>
</feature>
<keyword evidence="1" id="KW-1015">Disulfide bond</keyword>
<comment type="caution">
    <text evidence="5">The sequence shown here is derived from an EMBL/GenBank/DDBJ whole genome shotgun (WGS) entry which is preliminary data.</text>
</comment>
<evidence type="ECO:0000313" key="6">
    <source>
        <dbReference type="Proteomes" id="UP000654075"/>
    </source>
</evidence>